<accession>A0A857JIE8</accession>
<evidence type="ECO:0000313" key="3">
    <source>
        <dbReference type="Proteomes" id="UP000464524"/>
    </source>
</evidence>
<gene>
    <name evidence="2" type="ORF">FX988_01948</name>
</gene>
<dbReference type="AlphaFoldDB" id="A0A857JIE8"/>
<evidence type="ECO:0000313" key="2">
    <source>
        <dbReference type="EMBL" id="QHJ11713.1"/>
    </source>
</evidence>
<dbReference type="EMBL" id="CP047656">
    <property type="protein sequence ID" value="QHJ11713.1"/>
    <property type="molecule type" value="Genomic_DNA"/>
</dbReference>
<dbReference type="SUPFAM" id="SSF53850">
    <property type="entry name" value="Periplasmic binding protein-like II"/>
    <property type="match status" value="1"/>
</dbReference>
<dbReference type="OrthoDB" id="5416480at2"/>
<evidence type="ECO:0000256" key="1">
    <source>
        <dbReference type="SAM" id="SignalP"/>
    </source>
</evidence>
<keyword evidence="3" id="KW-1185">Reference proteome</keyword>
<dbReference type="RefSeq" id="WP_160179500.1">
    <property type="nucleotide sequence ID" value="NZ_CP047656.1"/>
</dbReference>
<protein>
    <recommendedName>
        <fullName evidence="4">Solute-binding protein family 3/N-terminal domain-containing protein</fullName>
    </recommendedName>
</protein>
<proteinExistence type="predicted"/>
<name>A0A857JIE8_9ALTE</name>
<dbReference type="KEGG" id="pmes:FX988_01948"/>
<keyword evidence="1" id="KW-0732">Signal</keyword>
<feature type="chain" id="PRO_5032642903" description="Solute-binding protein family 3/N-terminal domain-containing protein" evidence="1">
    <location>
        <begin position="22"/>
        <end position="256"/>
    </location>
</feature>
<organism evidence="2 3">
    <name type="scientific">Paraglaciecola mesophila</name>
    <dbReference type="NCBI Taxonomy" id="197222"/>
    <lineage>
        <taxon>Bacteria</taxon>
        <taxon>Pseudomonadati</taxon>
        <taxon>Pseudomonadota</taxon>
        <taxon>Gammaproteobacteria</taxon>
        <taxon>Alteromonadales</taxon>
        <taxon>Alteromonadaceae</taxon>
        <taxon>Paraglaciecola</taxon>
    </lineage>
</organism>
<dbReference type="Gene3D" id="3.40.190.10">
    <property type="entry name" value="Periplasmic binding protein-like II"/>
    <property type="match status" value="2"/>
</dbReference>
<feature type="signal peptide" evidence="1">
    <location>
        <begin position="1"/>
        <end position="21"/>
    </location>
</feature>
<evidence type="ECO:0008006" key="4">
    <source>
        <dbReference type="Google" id="ProtNLM"/>
    </source>
</evidence>
<dbReference type="Proteomes" id="UP000464524">
    <property type="component" value="Chromosome"/>
</dbReference>
<reference evidence="2 3" key="1">
    <citation type="submission" date="2019-12" db="EMBL/GenBank/DDBJ databases">
        <title>Genome sequencing and assembly of endphytes of Porphyra tenera.</title>
        <authorList>
            <person name="Park J.M."/>
            <person name="Shin R."/>
            <person name="Jo S.H."/>
        </authorList>
    </citation>
    <scope>NUCLEOTIDE SEQUENCE [LARGE SCALE GENOMIC DNA]</scope>
    <source>
        <strain evidence="2 3">GPM4</strain>
    </source>
</reference>
<sequence length="256" mass="29601">MRNNQWWLILLYILGGGLAHAASQKTFVVGCQDINYYPHYNFNLTEDKGYAWAVLEAFAKESGHQFEYRSYPIKRLQRALAEERIDFAYPDNADWRSLHEQIDSRKTLSKPLISAISGTMVLAKREFSHMSQFRSLGVPHGFTPVHWLERIAINRLNLFEVNTPIAAINLVLKDRVDGADVEYNVAQYLLATPEKKQKVTLAKNLPHGPVTFHLSTIKQKDVIHQLNDFIVSNQALLTQLRHYYQLLEPQDLRDRL</sequence>